<gene>
    <name evidence="2" type="ORF">CSIM01_13453</name>
</gene>
<accession>A0A135SN99</accession>
<reference evidence="2 3" key="1">
    <citation type="submission" date="2014-02" db="EMBL/GenBank/DDBJ databases">
        <title>The genome sequence of Colletotrichum simmondsii CBS122122.</title>
        <authorList>
            <person name="Baroncelli R."/>
            <person name="Thon M.R."/>
        </authorList>
    </citation>
    <scope>NUCLEOTIDE SEQUENCE [LARGE SCALE GENOMIC DNA]</scope>
    <source>
        <strain evidence="2 3">CBS122122</strain>
    </source>
</reference>
<evidence type="ECO:0000256" key="1">
    <source>
        <dbReference type="SAM" id="MobiDB-lite"/>
    </source>
</evidence>
<evidence type="ECO:0000313" key="3">
    <source>
        <dbReference type="Proteomes" id="UP000070328"/>
    </source>
</evidence>
<proteinExistence type="predicted"/>
<feature type="region of interest" description="Disordered" evidence="1">
    <location>
        <begin position="1"/>
        <end position="27"/>
    </location>
</feature>
<sequence length="100" mass="9903">MASRPTSRYSTGTTHARTAGGQSWAGAVGTGCPVEADGYQERSGVRVAAALVGVDGLPAAVEVEEAVLAFTGFGVPGAAAGLNYDVVGGAGCEEEGQEED</sequence>
<keyword evidence="3" id="KW-1185">Reference proteome</keyword>
<evidence type="ECO:0000313" key="2">
    <source>
        <dbReference type="EMBL" id="KXH37237.1"/>
    </source>
</evidence>
<comment type="caution">
    <text evidence="2">The sequence shown here is derived from an EMBL/GenBank/DDBJ whole genome shotgun (WGS) entry which is preliminary data.</text>
</comment>
<dbReference type="EMBL" id="JFBX01000505">
    <property type="protein sequence ID" value="KXH37237.1"/>
    <property type="molecule type" value="Genomic_DNA"/>
</dbReference>
<dbReference type="Proteomes" id="UP000070328">
    <property type="component" value="Unassembled WGS sequence"/>
</dbReference>
<name>A0A135SN99_9PEZI</name>
<dbReference type="AlphaFoldDB" id="A0A135SN99"/>
<organism evidence="2 3">
    <name type="scientific">Colletotrichum simmondsii</name>
    <dbReference type="NCBI Taxonomy" id="703756"/>
    <lineage>
        <taxon>Eukaryota</taxon>
        <taxon>Fungi</taxon>
        <taxon>Dikarya</taxon>
        <taxon>Ascomycota</taxon>
        <taxon>Pezizomycotina</taxon>
        <taxon>Sordariomycetes</taxon>
        <taxon>Hypocreomycetidae</taxon>
        <taxon>Glomerellales</taxon>
        <taxon>Glomerellaceae</taxon>
        <taxon>Colletotrichum</taxon>
        <taxon>Colletotrichum acutatum species complex</taxon>
    </lineage>
</organism>
<protein>
    <submittedName>
        <fullName evidence="2">Uncharacterized protein</fullName>
    </submittedName>
</protein>
<feature type="compositionally biased region" description="Polar residues" evidence="1">
    <location>
        <begin position="1"/>
        <end position="16"/>
    </location>
</feature>
<dbReference type="PROSITE" id="PS51257">
    <property type="entry name" value="PROKAR_LIPOPROTEIN"/>
    <property type="match status" value="1"/>
</dbReference>